<protein>
    <submittedName>
        <fullName evidence="3">Similar to capsule-associated protein CAP1</fullName>
    </submittedName>
</protein>
<dbReference type="OMA" id="SHGINFR"/>
<dbReference type="SMART" id="SM00672">
    <property type="entry name" value="CAP10"/>
    <property type="match status" value="1"/>
</dbReference>
<dbReference type="InterPro" id="IPR006598">
    <property type="entry name" value="CAP10"/>
</dbReference>
<dbReference type="AlphaFoldDB" id="E5AD28"/>
<dbReference type="PANTHER" id="PTHR12203:SF22">
    <property type="entry name" value="CAPSULE ASSOCIATED PROTEIN"/>
    <property type="match status" value="1"/>
</dbReference>
<keyword evidence="1" id="KW-1133">Transmembrane helix</keyword>
<dbReference type="RefSeq" id="XP_003845859.1">
    <property type="nucleotide sequence ID" value="XM_003845811.1"/>
</dbReference>
<dbReference type="InParanoid" id="E5AD28"/>
<name>E5AD28_LEPMJ</name>
<proteinExistence type="predicted"/>
<feature type="transmembrane region" description="Helical" evidence="1">
    <location>
        <begin position="12"/>
        <end position="31"/>
    </location>
</feature>
<dbReference type="Pfam" id="PF05686">
    <property type="entry name" value="Glyco_transf_90"/>
    <property type="match status" value="1"/>
</dbReference>
<keyword evidence="4" id="KW-1185">Reference proteome</keyword>
<dbReference type="VEuPathDB" id="FungiDB:LEMA_P011670.1"/>
<evidence type="ECO:0000256" key="1">
    <source>
        <dbReference type="SAM" id="Phobius"/>
    </source>
</evidence>
<gene>
    <name evidence="3" type="ORF">LEMA_P011670.1</name>
</gene>
<evidence type="ECO:0000313" key="3">
    <source>
        <dbReference type="EMBL" id="CBY02380.1"/>
    </source>
</evidence>
<dbReference type="GeneID" id="13289601"/>
<keyword evidence="1" id="KW-0472">Membrane</keyword>
<dbReference type="OrthoDB" id="541052at2759"/>
<dbReference type="PANTHER" id="PTHR12203">
    <property type="entry name" value="KDEL LYS-ASP-GLU-LEU CONTAINING - RELATED"/>
    <property type="match status" value="1"/>
</dbReference>
<dbReference type="Proteomes" id="UP000002668">
    <property type="component" value="Genome"/>
</dbReference>
<evidence type="ECO:0000259" key="2">
    <source>
        <dbReference type="SMART" id="SM00672"/>
    </source>
</evidence>
<dbReference type="HOGENOM" id="CLU_005027_4_2_1"/>
<dbReference type="InterPro" id="IPR051091">
    <property type="entry name" value="O-Glucosyltr/Glycosyltrsf_90"/>
</dbReference>
<dbReference type="STRING" id="985895.E5AD28"/>
<dbReference type="CAZy" id="GT90">
    <property type="family name" value="Glycosyltransferase Family 90"/>
</dbReference>
<organism evidence="3 4">
    <name type="scientific">Leptosphaeria maculans (strain JN3 / isolate v23.1.3 / race Av1-4-5-6-7-8)</name>
    <name type="common">Blackleg fungus</name>
    <name type="synonym">Phoma lingam</name>
    <dbReference type="NCBI Taxonomy" id="985895"/>
    <lineage>
        <taxon>Eukaryota</taxon>
        <taxon>Fungi</taxon>
        <taxon>Dikarya</taxon>
        <taxon>Ascomycota</taxon>
        <taxon>Pezizomycotina</taxon>
        <taxon>Dothideomycetes</taxon>
        <taxon>Pleosporomycetidae</taxon>
        <taxon>Pleosporales</taxon>
        <taxon>Pleosporineae</taxon>
        <taxon>Leptosphaeriaceae</taxon>
        <taxon>Plenodomus</taxon>
        <taxon>Plenodomus lingam/Leptosphaeria maculans species complex</taxon>
    </lineage>
</organism>
<dbReference type="eggNOG" id="ENOG502R59M">
    <property type="taxonomic scope" value="Eukaryota"/>
</dbReference>
<accession>E5AD28</accession>
<reference evidence="4" key="1">
    <citation type="journal article" date="2011" name="Nat. Commun.">
        <title>Effector diversification within compartments of the Leptosphaeria maculans genome affected by Repeat-Induced Point mutations.</title>
        <authorList>
            <person name="Rouxel T."/>
            <person name="Grandaubert J."/>
            <person name="Hane J.K."/>
            <person name="Hoede C."/>
            <person name="van de Wouw A.P."/>
            <person name="Couloux A."/>
            <person name="Dominguez V."/>
            <person name="Anthouard V."/>
            <person name="Bally P."/>
            <person name="Bourras S."/>
            <person name="Cozijnsen A.J."/>
            <person name="Ciuffetti L.M."/>
            <person name="Degrave A."/>
            <person name="Dilmaghani A."/>
            <person name="Duret L."/>
            <person name="Fudal I."/>
            <person name="Goodwin S.B."/>
            <person name="Gout L."/>
            <person name="Glaser N."/>
            <person name="Linglin J."/>
            <person name="Kema G.H.J."/>
            <person name="Lapalu N."/>
            <person name="Lawrence C.B."/>
            <person name="May K."/>
            <person name="Meyer M."/>
            <person name="Ollivier B."/>
            <person name="Poulain J."/>
            <person name="Schoch C.L."/>
            <person name="Simon A."/>
            <person name="Spatafora J.W."/>
            <person name="Stachowiak A."/>
            <person name="Turgeon B.G."/>
            <person name="Tyler B.M."/>
            <person name="Vincent D."/>
            <person name="Weissenbach J."/>
            <person name="Amselem J."/>
            <person name="Quesneville H."/>
            <person name="Oliver R.P."/>
            <person name="Wincker P."/>
            <person name="Balesdent M.-H."/>
            <person name="Howlett B.J."/>
        </authorList>
    </citation>
    <scope>NUCLEOTIDE SEQUENCE [LARGE SCALE GENOMIC DNA]</scope>
    <source>
        <strain evidence="4">JN3 / isolate v23.1.3 / race Av1-4-5-6-7-8</strain>
    </source>
</reference>
<feature type="domain" description="Glycosyl transferase CAP10" evidence="2">
    <location>
        <begin position="306"/>
        <end position="615"/>
    </location>
</feature>
<sequence>MTRNYSAVRNILLVLVAGSAVLILGDIQLLWRYHASWQPAATQGDKASVHSTANKRTHPIGKLMSVAEVTFQEMISRQSLSVSAAAEDYRARRGRHPPPGFDAWYAYAEEHNAVIVEELFDQIYRDLTPFWGVAPKMMRDFARHFEHHIYVRNGTVDMTRNHGGGTPTDRMEAWLDLVRSVGPFLPDLDLAINLMDESRVIVPWESIDKYVGLEAQTRGLLPLNKVTSQYQSYFAFDNSTEEPPRTTWIGPGEEAFWDTARVGCTPQAAARFKEAATNFAGPPPYPSGYPMHSLDGYVRNWTQARDPCQQPHLQEAHGTFIEPISVSTTHQLVPIFGESKLSMNNDILIPPAAYLSESFSGGLYSDANAQGANWDEKTSGVVWRGVASGGRNREETWTRFHRHRFVSMLNGSYMREIEMSPTAVGEGKAFIMQSYARYHIGALNLGAWLQDIADVGFTDLLCWPGTGQPTCNYTDPYFSIAKKIPMAEQYKYKILPDIDGNSYSGRYLAFLRSTSLPLKATIYSEWHDDRLIPWLHFVPMDNMFVDVYGILEYFLGTKKSKVNENEKTTMKSRDNAAEKIALRGKEWAEKVLRKEDMQIYMLRLLLEYARLCDDNRDSLGFVGDPE</sequence>
<keyword evidence="1" id="KW-0812">Transmembrane</keyword>
<evidence type="ECO:0000313" key="4">
    <source>
        <dbReference type="Proteomes" id="UP000002668"/>
    </source>
</evidence>
<dbReference type="EMBL" id="FP929139">
    <property type="protein sequence ID" value="CBY02380.1"/>
    <property type="molecule type" value="Genomic_DNA"/>
</dbReference>